<evidence type="ECO:0000313" key="1">
    <source>
        <dbReference type="EMBL" id="KAH9307909.1"/>
    </source>
</evidence>
<proteinExistence type="predicted"/>
<protein>
    <submittedName>
        <fullName evidence="1">Uncharacterized protein</fullName>
    </submittedName>
</protein>
<reference evidence="1 2" key="1">
    <citation type="journal article" date="2021" name="Nat. Plants">
        <title>The Taxus genome provides insights into paclitaxel biosynthesis.</title>
        <authorList>
            <person name="Xiong X."/>
            <person name="Gou J."/>
            <person name="Liao Q."/>
            <person name="Li Y."/>
            <person name="Zhou Q."/>
            <person name="Bi G."/>
            <person name="Li C."/>
            <person name="Du R."/>
            <person name="Wang X."/>
            <person name="Sun T."/>
            <person name="Guo L."/>
            <person name="Liang H."/>
            <person name="Lu P."/>
            <person name="Wu Y."/>
            <person name="Zhang Z."/>
            <person name="Ro D.K."/>
            <person name="Shang Y."/>
            <person name="Huang S."/>
            <person name="Yan J."/>
        </authorList>
    </citation>
    <scope>NUCLEOTIDE SEQUENCE [LARGE SCALE GENOMIC DNA]</scope>
    <source>
        <strain evidence="1">Ta-2019</strain>
    </source>
</reference>
<evidence type="ECO:0000313" key="2">
    <source>
        <dbReference type="Proteomes" id="UP000824469"/>
    </source>
</evidence>
<dbReference type="EMBL" id="JAHRHJ020000007">
    <property type="protein sequence ID" value="KAH9307909.1"/>
    <property type="molecule type" value="Genomic_DNA"/>
</dbReference>
<name>A0AA38KR36_TAXCH</name>
<feature type="non-terminal residue" evidence="1">
    <location>
        <position position="1"/>
    </location>
</feature>
<organism evidence="1 2">
    <name type="scientific">Taxus chinensis</name>
    <name type="common">Chinese yew</name>
    <name type="synonym">Taxus wallichiana var. chinensis</name>
    <dbReference type="NCBI Taxonomy" id="29808"/>
    <lineage>
        <taxon>Eukaryota</taxon>
        <taxon>Viridiplantae</taxon>
        <taxon>Streptophyta</taxon>
        <taxon>Embryophyta</taxon>
        <taxon>Tracheophyta</taxon>
        <taxon>Spermatophyta</taxon>
        <taxon>Pinopsida</taxon>
        <taxon>Pinidae</taxon>
        <taxon>Conifers II</taxon>
        <taxon>Cupressales</taxon>
        <taxon>Taxaceae</taxon>
        <taxon>Taxus</taxon>
    </lineage>
</organism>
<gene>
    <name evidence="1" type="ORF">KI387_035820</name>
</gene>
<sequence length="89" mass="10242">KLPEDLIRCGRVKAEREFPSPIMADSLDDERAMWDEDVYFDVGFVIMVLITKAFIDQKMEERDESGLDEEELIVKVEDIPHRDGGVVAE</sequence>
<dbReference type="Proteomes" id="UP000824469">
    <property type="component" value="Unassembled WGS sequence"/>
</dbReference>
<keyword evidence="2" id="KW-1185">Reference proteome</keyword>
<comment type="caution">
    <text evidence="1">The sequence shown here is derived from an EMBL/GenBank/DDBJ whole genome shotgun (WGS) entry which is preliminary data.</text>
</comment>
<accession>A0AA38KR36</accession>
<feature type="non-terminal residue" evidence="1">
    <location>
        <position position="89"/>
    </location>
</feature>
<dbReference type="AlphaFoldDB" id="A0AA38KR36"/>